<gene>
    <name evidence="2" type="ORF">STAS_12871</name>
</gene>
<sequence>MTYERIININVNRFGFSQSLPRLDFTFNRLGNTTNDGIDESSVRNRTDKTAETITFVLPKVLVHIEPPDPRSHRERLWDNRYLIFFLLLACQSGAHVPHHHKLFHHQPLLRKTYIRHLVLHHKLLSLSITTVIIITVVVSKYPFATCPHEREHEPPTLSEYPEVVFGRDGNCLEDETTVFPSRLQLAVGRREGRREGPRRRALVLDDLDIGVQIEFVVILSLRLGSVFKVELVFGGGEITVGASLGAEALGADLETALGHAALDEAGVDVRGSLREGRGFALVGENRAPRTIRLLSGGSVVASLDRSPDLVLVWSPIELLLFLSRRGRGV</sequence>
<evidence type="ECO:0000313" key="3">
    <source>
        <dbReference type="Proteomes" id="UP000325081"/>
    </source>
</evidence>
<comment type="caution">
    <text evidence="2">The sequence shown here is derived from an EMBL/GenBank/DDBJ whole genome shotgun (WGS) entry which is preliminary data.</text>
</comment>
<keyword evidence="1" id="KW-0812">Transmembrane</keyword>
<keyword evidence="1" id="KW-0472">Membrane</keyword>
<dbReference type="GO" id="GO:0003677">
    <property type="term" value="F:DNA binding"/>
    <property type="evidence" value="ECO:0007669"/>
    <property type="project" value="UniProtKB-KW"/>
</dbReference>
<dbReference type="AlphaFoldDB" id="A0A5A7PUL9"/>
<name>A0A5A7PUL9_STRAF</name>
<dbReference type="Proteomes" id="UP000325081">
    <property type="component" value="Unassembled WGS sequence"/>
</dbReference>
<reference evidence="3" key="1">
    <citation type="journal article" date="2019" name="Curr. Biol.">
        <title>Genome Sequence of Striga asiatica Provides Insight into the Evolution of Plant Parasitism.</title>
        <authorList>
            <person name="Yoshida S."/>
            <person name="Kim S."/>
            <person name="Wafula E.K."/>
            <person name="Tanskanen J."/>
            <person name="Kim Y.M."/>
            <person name="Honaas L."/>
            <person name="Yang Z."/>
            <person name="Spallek T."/>
            <person name="Conn C.E."/>
            <person name="Ichihashi Y."/>
            <person name="Cheong K."/>
            <person name="Cui S."/>
            <person name="Der J.P."/>
            <person name="Gundlach H."/>
            <person name="Jiao Y."/>
            <person name="Hori C."/>
            <person name="Ishida J.K."/>
            <person name="Kasahara H."/>
            <person name="Kiba T."/>
            <person name="Kim M.S."/>
            <person name="Koo N."/>
            <person name="Laohavisit A."/>
            <person name="Lee Y.H."/>
            <person name="Lumba S."/>
            <person name="McCourt P."/>
            <person name="Mortimer J.C."/>
            <person name="Mutuku J.M."/>
            <person name="Nomura T."/>
            <person name="Sasaki-Sekimoto Y."/>
            <person name="Seto Y."/>
            <person name="Wang Y."/>
            <person name="Wakatake T."/>
            <person name="Sakakibara H."/>
            <person name="Demura T."/>
            <person name="Yamaguchi S."/>
            <person name="Yoneyama K."/>
            <person name="Manabe R.I."/>
            <person name="Nelson D.C."/>
            <person name="Schulman A.H."/>
            <person name="Timko M.P."/>
            <person name="dePamphilis C.W."/>
            <person name="Choi D."/>
            <person name="Shirasu K."/>
        </authorList>
    </citation>
    <scope>NUCLEOTIDE SEQUENCE [LARGE SCALE GENOMIC DNA]</scope>
    <source>
        <strain evidence="3">cv. UVA1</strain>
    </source>
</reference>
<dbReference type="EMBL" id="BKCP01005183">
    <property type="protein sequence ID" value="GER36529.1"/>
    <property type="molecule type" value="Genomic_DNA"/>
</dbReference>
<keyword evidence="2" id="KW-0238">DNA-binding</keyword>
<evidence type="ECO:0000256" key="1">
    <source>
        <dbReference type="SAM" id="Phobius"/>
    </source>
</evidence>
<protein>
    <submittedName>
        <fullName evidence="2">DNA-binding protein HU-beta</fullName>
    </submittedName>
</protein>
<proteinExistence type="predicted"/>
<keyword evidence="3" id="KW-1185">Reference proteome</keyword>
<keyword evidence="1" id="KW-1133">Transmembrane helix</keyword>
<feature type="transmembrane region" description="Helical" evidence="1">
    <location>
        <begin position="124"/>
        <end position="144"/>
    </location>
</feature>
<accession>A0A5A7PUL9</accession>
<evidence type="ECO:0000313" key="2">
    <source>
        <dbReference type="EMBL" id="GER36529.1"/>
    </source>
</evidence>
<organism evidence="2 3">
    <name type="scientific">Striga asiatica</name>
    <name type="common">Asiatic witchweed</name>
    <name type="synonym">Buchnera asiatica</name>
    <dbReference type="NCBI Taxonomy" id="4170"/>
    <lineage>
        <taxon>Eukaryota</taxon>
        <taxon>Viridiplantae</taxon>
        <taxon>Streptophyta</taxon>
        <taxon>Embryophyta</taxon>
        <taxon>Tracheophyta</taxon>
        <taxon>Spermatophyta</taxon>
        <taxon>Magnoliopsida</taxon>
        <taxon>eudicotyledons</taxon>
        <taxon>Gunneridae</taxon>
        <taxon>Pentapetalae</taxon>
        <taxon>asterids</taxon>
        <taxon>lamiids</taxon>
        <taxon>Lamiales</taxon>
        <taxon>Orobanchaceae</taxon>
        <taxon>Buchnereae</taxon>
        <taxon>Striga</taxon>
    </lineage>
</organism>